<evidence type="ECO:0000256" key="6">
    <source>
        <dbReference type="ARBA" id="ARBA00023274"/>
    </source>
</evidence>
<dbReference type="STRING" id="77020.A0A0M9VP04"/>
<gene>
    <name evidence="8" type="ORF">Malapachy_1886</name>
</gene>
<dbReference type="RefSeq" id="XP_017991521.1">
    <property type="nucleotide sequence ID" value="XM_018136382.1"/>
</dbReference>
<keyword evidence="5" id="KW-0496">Mitochondrion</keyword>
<evidence type="ECO:0000256" key="5">
    <source>
        <dbReference type="ARBA" id="ARBA00023128"/>
    </source>
</evidence>
<keyword evidence="3" id="KW-0809">Transit peptide</keyword>
<dbReference type="PANTHER" id="PTHR21026:SF2">
    <property type="entry name" value="LARGE RIBOSOMAL SUBUNIT PROTEIN BL32M"/>
    <property type="match status" value="1"/>
</dbReference>
<keyword evidence="6" id="KW-0687">Ribonucleoprotein</keyword>
<evidence type="ECO:0000256" key="2">
    <source>
        <dbReference type="ARBA" id="ARBA00008560"/>
    </source>
</evidence>
<reference evidence="8 9" key="1">
    <citation type="submission" date="2015-07" db="EMBL/GenBank/DDBJ databases">
        <title>Draft Genome Sequence of Malassezia furfur CBS1878 and Malassezia pachydermatis CBS1879.</title>
        <authorList>
            <person name="Triana S."/>
            <person name="Ohm R."/>
            <person name="Gonzalez A."/>
            <person name="DeCock H."/>
            <person name="Restrepo S."/>
            <person name="Celis A."/>
        </authorList>
    </citation>
    <scope>NUCLEOTIDE SEQUENCE [LARGE SCALE GENOMIC DNA]</scope>
    <source>
        <strain evidence="8 9">CBS 1879</strain>
    </source>
</reference>
<dbReference type="EMBL" id="LGAV01000005">
    <property type="protein sequence ID" value="KOS13889.1"/>
    <property type="molecule type" value="Genomic_DNA"/>
</dbReference>
<evidence type="ECO:0000256" key="4">
    <source>
        <dbReference type="ARBA" id="ARBA00022980"/>
    </source>
</evidence>
<dbReference type="InterPro" id="IPR051991">
    <property type="entry name" value="Mitoribosomal_protein_bL32"/>
</dbReference>
<dbReference type="GO" id="GO:0003735">
    <property type="term" value="F:structural constituent of ribosome"/>
    <property type="evidence" value="ECO:0007669"/>
    <property type="project" value="InterPro"/>
</dbReference>
<evidence type="ECO:0000256" key="7">
    <source>
        <dbReference type="ARBA" id="ARBA00039935"/>
    </source>
</evidence>
<dbReference type="InterPro" id="IPR011332">
    <property type="entry name" value="Ribosomal_zn-bd"/>
</dbReference>
<evidence type="ECO:0000313" key="8">
    <source>
        <dbReference type="EMBL" id="KOS13889.1"/>
    </source>
</evidence>
<dbReference type="NCBIfam" id="TIGR01031">
    <property type="entry name" value="rpmF_bact"/>
    <property type="match status" value="1"/>
</dbReference>
<proteinExistence type="inferred from homology"/>
<dbReference type="PANTHER" id="PTHR21026">
    <property type="entry name" value="39S RIBOSOMAL PROTEIN L32, MITOCHONDRIAL"/>
    <property type="match status" value="1"/>
</dbReference>
<dbReference type="VEuPathDB" id="FungiDB:Malapachy_1886"/>
<comment type="caution">
    <text evidence="8">The sequence shown here is derived from an EMBL/GenBank/DDBJ whole genome shotgun (WGS) entry which is preliminary data.</text>
</comment>
<comment type="subcellular location">
    <subcellularLocation>
        <location evidence="1">Mitochondrion</location>
    </subcellularLocation>
</comment>
<name>A0A0M9VP04_9BASI</name>
<dbReference type="GO" id="GO:0006412">
    <property type="term" value="P:translation"/>
    <property type="evidence" value="ECO:0007669"/>
    <property type="project" value="InterPro"/>
</dbReference>
<dbReference type="GO" id="GO:0005762">
    <property type="term" value="C:mitochondrial large ribosomal subunit"/>
    <property type="evidence" value="ECO:0007669"/>
    <property type="project" value="TreeGrafter"/>
</dbReference>
<dbReference type="Proteomes" id="UP000037751">
    <property type="component" value="Unassembled WGS sequence"/>
</dbReference>
<dbReference type="GeneID" id="28728257"/>
<organism evidence="8 9">
    <name type="scientific">Malassezia pachydermatis</name>
    <dbReference type="NCBI Taxonomy" id="77020"/>
    <lineage>
        <taxon>Eukaryota</taxon>
        <taxon>Fungi</taxon>
        <taxon>Dikarya</taxon>
        <taxon>Basidiomycota</taxon>
        <taxon>Ustilaginomycotina</taxon>
        <taxon>Malasseziomycetes</taxon>
        <taxon>Malasseziales</taxon>
        <taxon>Malasseziaceae</taxon>
        <taxon>Malassezia</taxon>
    </lineage>
</organism>
<keyword evidence="4" id="KW-0689">Ribosomal protein</keyword>
<dbReference type="InterPro" id="IPR002677">
    <property type="entry name" value="Ribosomal_bL32"/>
</dbReference>
<accession>A0A0M9VP04</accession>
<dbReference type="Pfam" id="PF01783">
    <property type="entry name" value="Ribosomal_L32p"/>
    <property type="match status" value="1"/>
</dbReference>
<comment type="similarity">
    <text evidence="2">Belongs to the bacterial ribosomal protein bL32 family.</text>
</comment>
<dbReference type="OrthoDB" id="2014905at2759"/>
<evidence type="ECO:0000256" key="1">
    <source>
        <dbReference type="ARBA" id="ARBA00004173"/>
    </source>
</evidence>
<sequence>MVPILRSRSILQAFVATRYTLPTYTQHLTPVAGSSVASVLGAYASTWQSLLGRLLGQDAMSQGFALSPAGVRAAFSDAAIPEPSSLEWDGLLLAAPKKKVSHSRKAMRAANKGLKDRVNLVHCPGCGRPKLQHHLCENCFGDLTRGLKQNGRTGP</sequence>
<keyword evidence="9" id="KW-1185">Reference proteome</keyword>
<dbReference type="AlphaFoldDB" id="A0A0M9VP04"/>
<dbReference type="SUPFAM" id="SSF57829">
    <property type="entry name" value="Zn-binding ribosomal proteins"/>
    <property type="match status" value="1"/>
</dbReference>
<evidence type="ECO:0000313" key="9">
    <source>
        <dbReference type="Proteomes" id="UP000037751"/>
    </source>
</evidence>
<evidence type="ECO:0000256" key="3">
    <source>
        <dbReference type="ARBA" id="ARBA00022946"/>
    </source>
</evidence>
<protein>
    <recommendedName>
        <fullName evidence="7">Large ribosomal subunit protein bL32m</fullName>
    </recommendedName>
</protein>